<evidence type="ECO:0000256" key="1">
    <source>
        <dbReference type="ARBA" id="ARBA00008061"/>
    </source>
</evidence>
<dbReference type="InterPro" id="IPR004193">
    <property type="entry name" value="Glyco_hydro_13_N"/>
</dbReference>
<dbReference type="PROSITE" id="PS51257">
    <property type="entry name" value="PROKAR_LIPOPROTEIN"/>
    <property type="match status" value="1"/>
</dbReference>
<gene>
    <name evidence="4" type="ORF">SAMN05216464_102237</name>
</gene>
<evidence type="ECO:0000313" key="5">
    <source>
        <dbReference type="Proteomes" id="UP000199072"/>
    </source>
</evidence>
<feature type="signal peptide" evidence="2">
    <location>
        <begin position="1"/>
        <end position="20"/>
    </location>
</feature>
<evidence type="ECO:0000313" key="4">
    <source>
        <dbReference type="EMBL" id="SDD67060.1"/>
    </source>
</evidence>
<dbReference type="CDD" id="cd11350">
    <property type="entry name" value="AmyAc_4"/>
    <property type="match status" value="1"/>
</dbReference>
<feature type="domain" description="Glycosyl hydrolase family 13 catalytic" evidence="3">
    <location>
        <begin position="192"/>
        <end position="558"/>
    </location>
</feature>
<dbReference type="SUPFAM" id="SSF81296">
    <property type="entry name" value="E set domains"/>
    <property type="match status" value="1"/>
</dbReference>
<dbReference type="Pfam" id="PF02922">
    <property type="entry name" value="CBM_48"/>
    <property type="match status" value="1"/>
</dbReference>
<dbReference type="AlphaFoldDB" id="A0A1G6WM78"/>
<dbReference type="EMBL" id="FNAI01000002">
    <property type="protein sequence ID" value="SDD67060.1"/>
    <property type="molecule type" value="Genomic_DNA"/>
</dbReference>
<proteinExistence type="inferred from homology"/>
<dbReference type="SUPFAM" id="SSF51445">
    <property type="entry name" value="(Trans)glycosidases"/>
    <property type="match status" value="1"/>
</dbReference>
<sequence length="647" mass="72954">MIIRNVYFLLIGMLLVGATACKKTSPSTGNSGNVPGDSVVAGGKDLPSGAKDGVTYINSGKSVILNLYAPSKTSVSVIGDFNGWTATDKYAMNHTPDGKRWWIQIDNLDPNTEYAYQYYIDNSLKVADPYTEKVLDPDNDKYIGTDTYPDLKAYPTGKTTGNVSVLQANQPAYTWKVPTFTRPDKKNLVIYELLVRDFVDKHNYQTLKDTIKYFANLGVTAIELMPINEFEGNLSWGYNPSFYFAPDKYYGTKNALKAFIDECHANGIAVIQDMVLNHSFGQSPMVQMYFNSAAGRPAANSPWFNVDPTHPYNVGYQFNHEKAETKYFVKNVLKFWMQEYKIDGFRFDLSKGFTQTNYGTGSDDATVSAWGKYDAGRIAIWKDYNNYIKSIDNNNFYVILEHFAENKEEKELSDEGMMLWNNLNYNANEATMGWVGTSNFQGIFYDQHTFTQPNGLVGYFESHDEERLMYKNFAFGNASGSYSIKGNLQTGLKREEMAAAFLLSVPGPKMIWQFGELGYDQTIDLNGRTGNKPIKWDYNTDVDRRHLYSVYAKMIKLRKKNAVFATTNYVYNLAGGVKTIQLKDASANVEVIGNFDVVNQTEDINFTSTGTWYDNITGTSINVTKVPFTMTLAPGEYHVYSSTMLTP</sequence>
<dbReference type="Proteomes" id="UP000199072">
    <property type="component" value="Unassembled WGS sequence"/>
</dbReference>
<feature type="chain" id="PRO_5011523161" evidence="2">
    <location>
        <begin position="21"/>
        <end position="647"/>
    </location>
</feature>
<dbReference type="PANTHER" id="PTHR43002">
    <property type="entry name" value="GLYCOGEN DEBRANCHING ENZYME"/>
    <property type="match status" value="1"/>
</dbReference>
<dbReference type="Gene3D" id="3.20.20.80">
    <property type="entry name" value="Glycosidases"/>
    <property type="match status" value="1"/>
</dbReference>
<dbReference type="GO" id="GO:0005975">
    <property type="term" value="P:carbohydrate metabolic process"/>
    <property type="evidence" value="ECO:0007669"/>
    <property type="project" value="InterPro"/>
</dbReference>
<name>A0A1G6WM78_9SPHI</name>
<dbReference type="Pfam" id="PF00128">
    <property type="entry name" value="Alpha-amylase"/>
    <property type="match status" value="2"/>
</dbReference>
<keyword evidence="2" id="KW-0732">Signal</keyword>
<dbReference type="InterPro" id="IPR014756">
    <property type="entry name" value="Ig_E-set"/>
</dbReference>
<dbReference type="Gene3D" id="2.60.40.10">
    <property type="entry name" value="Immunoglobulins"/>
    <property type="match status" value="1"/>
</dbReference>
<evidence type="ECO:0000256" key="2">
    <source>
        <dbReference type="SAM" id="SignalP"/>
    </source>
</evidence>
<protein>
    <submittedName>
        <fullName evidence="4">Carbohydrate-binding module 48 (Isoamylase N-terminal domain)</fullName>
    </submittedName>
</protein>
<evidence type="ECO:0000259" key="3">
    <source>
        <dbReference type="SMART" id="SM00642"/>
    </source>
</evidence>
<dbReference type="RefSeq" id="WP_091145840.1">
    <property type="nucleotide sequence ID" value="NZ_FNAI01000002.1"/>
</dbReference>
<dbReference type="InterPro" id="IPR006047">
    <property type="entry name" value="GH13_cat_dom"/>
</dbReference>
<dbReference type="SMART" id="SM00642">
    <property type="entry name" value="Aamy"/>
    <property type="match status" value="1"/>
</dbReference>
<dbReference type="InterPro" id="IPR013783">
    <property type="entry name" value="Ig-like_fold"/>
</dbReference>
<comment type="similarity">
    <text evidence="1">Belongs to the glycosyl hydrolase 13 family.</text>
</comment>
<dbReference type="OrthoDB" id="9761875at2"/>
<dbReference type="GO" id="GO:0004553">
    <property type="term" value="F:hydrolase activity, hydrolyzing O-glycosyl compounds"/>
    <property type="evidence" value="ECO:0007669"/>
    <property type="project" value="InterPro"/>
</dbReference>
<dbReference type="InterPro" id="IPR017853">
    <property type="entry name" value="GH"/>
</dbReference>
<organism evidence="4 5">
    <name type="scientific">Mucilaginibacter pineti</name>
    <dbReference type="NCBI Taxonomy" id="1391627"/>
    <lineage>
        <taxon>Bacteria</taxon>
        <taxon>Pseudomonadati</taxon>
        <taxon>Bacteroidota</taxon>
        <taxon>Sphingobacteriia</taxon>
        <taxon>Sphingobacteriales</taxon>
        <taxon>Sphingobacteriaceae</taxon>
        <taxon>Mucilaginibacter</taxon>
    </lineage>
</organism>
<reference evidence="4 5" key="1">
    <citation type="submission" date="2016-10" db="EMBL/GenBank/DDBJ databases">
        <authorList>
            <person name="de Groot N.N."/>
        </authorList>
    </citation>
    <scope>NUCLEOTIDE SEQUENCE [LARGE SCALE GENOMIC DNA]</scope>
    <source>
        <strain evidence="4 5">47C3B</strain>
    </source>
</reference>
<keyword evidence="5" id="KW-1185">Reference proteome</keyword>
<dbReference type="STRING" id="1391627.SAMN05216464_102237"/>
<accession>A0A1G6WM78</accession>